<keyword evidence="1" id="KW-0732">Signal</keyword>
<evidence type="ECO:0000259" key="2">
    <source>
        <dbReference type="SMART" id="SM00909"/>
    </source>
</evidence>
<feature type="chain" id="PRO_5038458808" evidence="1">
    <location>
        <begin position="22"/>
        <end position="189"/>
    </location>
</feature>
<gene>
    <name evidence="3" type="ORF">FQB35_09155</name>
</gene>
<dbReference type="InterPro" id="IPR019606">
    <property type="entry name" value="GerMN"/>
</dbReference>
<dbReference type="AlphaFoldDB" id="A0A5C0SDW9"/>
<evidence type="ECO:0000313" key="4">
    <source>
        <dbReference type="Proteomes" id="UP000324646"/>
    </source>
</evidence>
<dbReference type="Pfam" id="PF10646">
    <property type="entry name" value="Germane"/>
    <property type="match status" value="1"/>
</dbReference>
<dbReference type="EMBL" id="CP042243">
    <property type="protein sequence ID" value="QEK12481.1"/>
    <property type="molecule type" value="Genomic_DNA"/>
</dbReference>
<dbReference type="PROSITE" id="PS51257">
    <property type="entry name" value="PROKAR_LIPOPROTEIN"/>
    <property type="match status" value="1"/>
</dbReference>
<dbReference type="OrthoDB" id="1955078at2"/>
<protein>
    <submittedName>
        <fullName evidence="3">GerMN domain-containing protein</fullName>
    </submittedName>
</protein>
<evidence type="ECO:0000313" key="3">
    <source>
        <dbReference type="EMBL" id="QEK12481.1"/>
    </source>
</evidence>
<reference evidence="3 4" key="1">
    <citation type="submission" date="2019-07" db="EMBL/GenBank/DDBJ databases">
        <title>Complete genome of Crassaminicella thermophila SY095.</title>
        <authorList>
            <person name="Li X."/>
        </authorList>
    </citation>
    <scope>NUCLEOTIDE SEQUENCE [LARGE SCALE GENOMIC DNA]</scope>
    <source>
        <strain evidence="3 4">SY095</strain>
    </source>
</reference>
<dbReference type="RefSeq" id="WP_148809636.1">
    <property type="nucleotide sequence ID" value="NZ_CP042243.1"/>
</dbReference>
<evidence type="ECO:0000256" key="1">
    <source>
        <dbReference type="SAM" id="SignalP"/>
    </source>
</evidence>
<feature type="signal peptide" evidence="1">
    <location>
        <begin position="1"/>
        <end position="21"/>
    </location>
</feature>
<feature type="domain" description="GerMN" evidence="2">
    <location>
        <begin position="83"/>
        <end position="171"/>
    </location>
</feature>
<keyword evidence="4" id="KW-1185">Reference proteome</keyword>
<proteinExistence type="predicted"/>
<sequence length="189" mass="21778">MRKSIMICLCILLLTSMFVTGCNKKEENIQKPMNTVKEERNENKEEKTIDYVLFLRHKDKPFLFDEAYSIKANDEKLKGMSIEEFVMKELIDFEGFGEYINAIPKGTKLLSVKKDGETVIVDLSKEFVEGLKKNKEDTYLTLASIVNTLTILPGNEKVQFMIEGEILDKINDVDTSKPFEYIQGLYPDK</sequence>
<organism evidence="3 4">
    <name type="scientific">Crassaminicella thermophila</name>
    <dbReference type="NCBI Taxonomy" id="2599308"/>
    <lineage>
        <taxon>Bacteria</taxon>
        <taxon>Bacillati</taxon>
        <taxon>Bacillota</taxon>
        <taxon>Clostridia</taxon>
        <taxon>Eubacteriales</taxon>
        <taxon>Clostridiaceae</taxon>
        <taxon>Crassaminicella</taxon>
    </lineage>
</organism>
<name>A0A5C0SDW9_CRATE</name>
<dbReference type="Proteomes" id="UP000324646">
    <property type="component" value="Chromosome"/>
</dbReference>
<dbReference type="SMART" id="SM00909">
    <property type="entry name" value="Germane"/>
    <property type="match status" value="1"/>
</dbReference>
<accession>A0A5C0SDW9</accession>
<dbReference type="KEGG" id="crs:FQB35_09155"/>